<dbReference type="EMBL" id="BARV01033352">
    <property type="protein sequence ID" value="GAI49377.1"/>
    <property type="molecule type" value="Genomic_DNA"/>
</dbReference>
<comment type="caution">
    <text evidence="2">The sequence shown here is derived from an EMBL/GenBank/DDBJ whole genome shotgun (WGS) entry which is preliminary data.</text>
</comment>
<organism evidence="2">
    <name type="scientific">marine sediment metagenome</name>
    <dbReference type="NCBI Taxonomy" id="412755"/>
    <lineage>
        <taxon>unclassified sequences</taxon>
        <taxon>metagenomes</taxon>
        <taxon>ecological metagenomes</taxon>
    </lineage>
</organism>
<gene>
    <name evidence="2" type="ORF">S06H3_52432</name>
</gene>
<name>X1NZ84_9ZZZZ</name>
<sequence length="93" mass="10060">MKKAPATMPKKTGQPDSERPPLETSQPSTGFSWAVPEELGIPPDPLRLRLDFHHQAVEMTFFEGETVTSKVVSAMDVAHALASELSFGSGLLP</sequence>
<evidence type="ECO:0000256" key="1">
    <source>
        <dbReference type="SAM" id="MobiDB-lite"/>
    </source>
</evidence>
<protein>
    <submittedName>
        <fullName evidence="2">Uncharacterized protein</fullName>
    </submittedName>
</protein>
<evidence type="ECO:0000313" key="2">
    <source>
        <dbReference type="EMBL" id="GAI49377.1"/>
    </source>
</evidence>
<reference evidence="2" key="1">
    <citation type="journal article" date="2014" name="Front. Microbiol.">
        <title>High frequency of phylogenetically diverse reductive dehalogenase-homologous genes in deep subseafloor sedimentary metagenomes.</title>
        <authorList>
            <person name="Kawai M."/>
            <person name="Futagami T."/>
            <person name="Toyoda A."/>
            <person name="Takaki Y."/>
            <person name="Nishi S."/>
            <person name="Hori S."/>
            <person name="Arai W."/>
            <person name="Tsubouchi T."/>
            <person name="Morono Y."/>
            <person name="Uchiyama I."/>
            <person name="Ito T."/>
            <person name="Fujiyama A."/>
            <person name="Inagaki F."/>
            <person name="Takami H."/>
        </authorList>
    </citation>
    <scope>NUCLEOTIDE SEQUENCE</scope>
    <source>
        <strain evidence="2">Expedition CK06-06</strain>
    </source>
</reference>
<accession>X1NZ84</accession>
<dbReference type="AlphaFoldDB" id="X1NZ84"/>
<feature type="non-terminal residue" evidence="2">
    <location>
        <position position="93"/>
    </location>
</feature>
<proteinExistence type="predicted"/>
<feature type="region of interest" description="Disordered" evidence="1">
    <location>
        <begin position="1"/>
        <end position="34"/>
    </location>
</feature>